<dbReference type="EMBL" id="KZ679009">
    <property type="protein sequence ID" value="PSS22468.1"/>
    <property type="molecule type" value="Genomic_DNA"/>
</dbReference>
<evidence type="ECO:0000313" key="3">
    <source>
        <dbReference type="Proteomes" id="UP000241818"/>
    </source>
</evidence>
<evidence type="ECO:0000256" key="1">
    <source>
        <dbReference type="SAM" id="Phobius"/>
    </source>
</evidence>
<keyword evidence="1" id="KW-0812">Transmembrane</keyword>
<feature type="transmembrane region" description="Helical" evidence="1">
    <location>
        <begin position="43"/>
        <end position="63"/>
    </location>
</feature>
<dbReference type="InParanoid" id="A0A2T3B6V7"/>
<feature type="transmembrane region" description="Helical" evidence="1">
    <location>
        <begin position="70"/>
        <end position="93"/>
    </location>
</feature>
<dbReference type="Pfam" id="PF16015">
    <property type="entry name" value="Promethin"/>
    <property type="match status" value="1"/>
</dbReference>
<dbReference type="RefSeq" id="XP_024722623.1">
    <property type="nucleotide sequence ID" value="XM_024863780.1"/>
</dbReference>
<reference evidence="2 3" key="1">
    <citation type="journal article" date="2018" name="New Phytol.">
        <title>Comparative genomics and transcriptomics depict ericoid mycorrhizal fungi as versatile saprotrophs and plant mutualists.</title>
        <authorList>
            <person name="Martino E."/>
            <person name="Morin E."/>
            <person name="Grelet G.A."/>
            <person name="Kuo A."/>
            <person name="Kohler A."/>
            <person name="Daghino S."/>
            <person name="Barry K.W."/>
            <person name="Cichocki N."/>
            <person name="Clum A."/>
            <person name="Dockter R.B."/>
            <person name="Hainaut M."/>
            <person name="Kuo R.C."/>
            <person name="LaButti K."/>
            <person name="Lindahl B.D."/>
            <person name="Lindquist E.A."/>
            <person name="Lipzen A."/>
            <person name="Khouja H.R."/>
            <person name="Magnuson J."/>
            <person name="Murat C."/>
            <person name="Ohm R.A."/>
            <person name="Singer S.W."/>
            <person name="Spatafora J.W."/>
            <person name="Wang M."/>
            <person name="Veneault-Fourrey C."/>
            <person name="Henrissat B."/>
            <person name="Grigoriev I.V."/>
            <person name="Martin F.M."/>
            <person name="Perotto S."/>
        </authorList>
    </citation>
    <scope>NUCLEOTIDE SEQUENCE [LARGE SCALE GENOMIC DNA]</scope>
    <source>
        <strain evidence="2 3">ATCC 22711</strain>
    </source>
</reference>
<keyword evidence="1" id="KW-0472">Membrane</keyword>
<keyword evidence="3" id="KW-1185">Reference proteome</keyword>
<dbReference type="OrthoDB" id="3928876at2759"/>
<accession>A0A2T3B6V7</accession>
<dbReference type="GeneID" id="36571861"/>
<protein>
    <submittedName>
        <fullName evidence="2">Uncharacterized protein</fullName>
    </submittedName>
</protein>
<name>A0A2T3B6V7_AMORE</name>
<keyword evidence="1" id="KW-1133">Transmembrane helix</keyword>
<evidence type="ECO:0000313" key="2">
    <source>
        <dbReference type="EMBL" id="PSS22468.1"/>
    </source>
</evidence>
<sequence length="162" mass="17512">MGIRDLPSGVITRAQSLLNMVIKPETRQQFYTNITTFAHEQPILAAFLSIQFLLSLTPLLLFFSFVAGTLALSLITALLFSLFWTGIALLLLIPTLFVTVSLGIALWVWAVSSFLIARWVYNVFPVSVRGNTEVGLPSGKKAVVTKGGEGLAGVKSEVKGGN</sequence>
<proteinExistence type="predicted"/>
<dbReference type="Proteomes" id="UP000241818">
    <property type="component" value="Unassembled WGS sequence"/>
</dbReference>
<gene>
    <name evidence="2" type="ORF">M430DRAFT_18014</name>
</gene>
<feature type="transmembrane region" description="Helical" evidence="1">
    <location>
        <begin position="99"/>
        <end position="121"/>
    </location>
</feature>
<organism evidence="2 3">
    <name type="scientific">Amorphotheca resinae ATCC 22711</name>
    <dbReference type="NCBI Taxonomy" id="857342"/>
    <lineage>
        <taxon>Eukaryota</taxon>
        <taxon>Fungi</taxon>
        <taxon>Dikarya</taxon>
        <taxon>Ascomycota</taxon>
        <taxon>Pezizomycotina</taxon>
        <taxon>Leotiomycetes</taxon>
        <taxon>Helotiales</taxon>
        <taxon>Amorphothecaceae</taxon>
        <taxon>Amorphotheca</taxon>
    </lineage>
</organism>
<dbReference type="AlphaFoldDB" id="A0A2T3B6V7"/>
<dbReference type="STRING" id="857342.A0A2T3B6V7"/>